<comment type="caution">
    <text evidence="2">The sequence shown here is derived from an EMBL/GenBank/DDBJ whole genome shotgun (WGS) entry which is preliminary data.</text>
</comment>
<dbReference type="EMBL" id="JAGDFL010000810">
    <property type="protein sequence ID" value="KAG7381197.1"/>
    <property type="molecule type" value="Genomic_DNA"/>
</dbReference>
<accession>A0A8T1VIV3</accession>
<sequence>MKHFWQEKLDRAQDAAVKAEAQFKTNYQRQAEDHEFVVKVLRDEASTLQDELYSARAQIEVLKRQVQDKTLGKWVLDDYCRGDPHITVTGDFPRLNLVFKNCLDCIPMPSDTNTVLHVYSADRP</sequence>
<keyword evidence="3" id="KW-1185">Reference proteome</keyword>
<proteinExistence type="predicted"/>
<reference evidence="2" key="1">
    <citation type="submission" date="2021-02" db="EMBL/GenBank/DDBJ databases">
        <authorList>
            <person name="Palmer J.M."/>
        </authorList>
    </citation>
    <scope>NUCLEOTIDE SEQUENCE</scope>
    <source>
        <strain evidence="2">SCRP23</strain>
    </source>
</reference>
<protein>
    <submittedName>
        <fullName evidence="2">Uncharacterized protein</fullName>
    </submittedName>
</protein>
<feature type="coiled-coil region" evidence="1">
    <location>
        <begin position="2"/>
        <end position="65"/>
    </location>
</feature>
<organism evidence="2 3">
    <name type="scientific">Phytophthora boehmeriae</name>
    <dbReference type="NCBI Taxonomy" id="109152"/>
    <lineage>
        <taxon>Eukaryota</taxon>
        <taxon>Sar</taxon>
        <taxon>Stramenopiles</taxon>
        <taxon>Oomycota</taxon>
        <taxon>Peronosporomycetes</taxon>
        <taxon>Peronosporales</taxon>
        <taxon>Peronosporaceae</taxon>
        <taxon>Phytophthora</taxon>
    </lineage>
</organism>
<evidence type="ECO:0000313" key="3">
    <source>
        <dbReference type="Proteomes" id="UP000693981"/>
    </source>
</evidence>
<evidence type="ECO:0000313" key="2">
    <source>
        <dbReference type="EMBL" id="KAG7381197.1"/>
    </source>
</evidence>
<dbReference type="OrthoDB" id="123301at2759"/>
<dbReference type="Proteomes" id="UP000693981">
    <property type="component" value="Unassembled WGS sequence"/>
</dbReference>
<dbReference type="AlphaFoldDB" id="A0A8T1VIV3"/>
<keyword evidence="1" id="KW-0175">Coiled coil</keyword>
<gene>
    <name evidence="2" type="ORF">PHYBOEH_011153</name>
</gene>
<name>A0A8T1VIV3_9STRA</name>
<evidence type="ECO:0000256" key="1">
    <source>
        <dbReference type="SAM" id="Coils"/>
    </source>
</evidence>